<dbReference type="InterPro" id="IPR036665">
    <property type="entry name" value="PTS_IIA_glucitol/sorbitol_sf"/>
</dbReference>
<dbReference type="PANTHER" id="PTHR40398">
    <property type="entry name" value="PTS SYSTEM GLUCITOL/SORBITOL-SPECIFIC EIIA COMPONENT"/>
    <property type="match status" value="1"/>
</dbReference>
<evidence type="ECO:0000313" key="2">
    <source>
        <dbReference type="Proteomes" id="UP001500399"/>
    </source>
</evidence>
<dbReference type="RefSeq" id="WP_304987847.1">
    <property type="nucleotide sequence ID" value="NZ_BAAACR010000002.1"/>
</dbReference>
<comment type="caution">
    <text evidence="1">The sequence shown here is derived from an EMBL/GenBank/DDBJ whole genome shotgun (WGS) entry which is preliminary data.</text>
</comment>
<dbReference type="Proteomes" id="UP001500399">
    <property type="component" value="Unassembled WGS sequence"/>
</dbReference>
<gene>
    <name evidence="1" type="ORF">GCM10008919_04590</name>
</gene>
<dbReference type="Pfam" id="PF03829">
    <property type="entry name" value="PTSIIA_gutA"/>
    <property type="match status" value="1"/>
</dbReference>
<evidence type="ECO:0000313" key="1">
    <source>
        <dbReference type="EMBL" id="GAA0204356.1"/>
    </source>
</evidence>
<organism evidence="1 2">
    <name type="scientific">Selenomonas dianae</name>
    <dbReference type="NCBI Taxonomy" id="135079"/>
    <lineage>
        <taxon>Bacteria</taxon>
        <taxon>Bacillati</taxon>
        <taxon>Bacillota</taxon>
        <taxon>Negativicutes</taxon>
        <taxon>Selenomonadales</taxon>
        <taxon>Selenomonadaceae</taxon>
        <taxon>Selenomonas</taxon>
    </lineage>
</organism>
<dbReference type="Gene3D" id="2.40.33.40">
    <property type="entry name" value="Phosphotransferase system, glucitol/sorbitol-specific IIA component"/>
    <property type="match status" value="1"/>
</dbReference>
<accession>A0ABN0SWY6</accession>
<dbReference type="InterPro" id="IPR004716">
    <property type="entry name" value="PTS_IIA_glucitol/sorbitol-sp"/>
</dbReference>
<sequence>MSVKYEVNVTAIGKLARKFLESNSSVILLDEGAHPNLAEMVIEHTPGDLTADIAAGDTLTIGKQKYKVVRVGENANDTIRESGHCTLIFNAKGSMPGQIEVEGTAVPSLMQGAKISFTGK</sequence>
<name>A0ABN0SWY6_9FIRM</name>
<protein>
    <submittedName>
        <fullName evidence="1">PTS glucitol/sorbitol transporter subunit IIA</fullName>
    </submittedName>
</protein>
<proteinExistence type="predicted"/>
<dbReference type="PANTHER" id="PTHR40398:SF1">
    <property type="entry name" value="PTS SYSTEM GLUCITOL_SORBITOL-SPECIFIC EIIA COMPONENT"/>
    <property type="match status" value="1"/>
</dbReference>
<dbReference type="SUPFAM" id="SSF141530">
    <property type="entry name" value="PTSIIA/GutA-like"/>
    <property type="match status" value="1"/>
</dbReference>
<keyword evidence="2" id="KW-1185">Reference proteome</keyword>
<dbReference type="EMBL" id="BAAACR010000002">
    <property type="protein sequence ID" value="GAA0204356.1"/>
    <property type="molecule type" value="Genomic_DNA"/>
</dbReference>
<reference evidence="1 2" key="1">
    <citation type="journal article" date="2019" name="Int. J. Syst. Evol. Microbiol.">
        <title>The Global Catalogue of Microorganisms (GCM) 10K type strain sequencing project: providing services to taxonomists for standard genome sequencing and annotation.</title>
        <authorList>
            <consortium name="The Broad Institute Genomics Platform"/>
            <consortium name="The Broad Institute Genome Sequencing Center for Infectious Disease"/>
            <person name="Wu L."/>
            <person name="Ma J."/>
        </authorList>
    </citation>
    <scope>NUCLEOTIDE SEQUENCE [LARGE SCALE GENOMIC DNA]</scope>
    <source>
        <strain evidence="1 2">JCM 8542</strain>
    </source>
</reference>